<dbReference type="EMBL" id="PYOC01000007">
    <property type="protein sequence ID" value="PSV45294.1"/>
    <property type="molecule type" value="Genomic_DNA"/>
</dbReference>
<accession>A0A2T3L5X1</accession>
<dbReference type="Gene3D" id="2.40.128.110">
    <property type="entry name" value="Lipid/polyisoprenoid-binding, YceI-like"/>
    <property type="match status" value="1"/>
</dbReference>
<gene>
    <name evidence="3" type="ORF">C9J47_18500</name>
</gene>
<proteinExistence type="predicted"/>
<evidence type="ECO:0000313" key="4">
    <source>
        <dbReference type="Proteomes" id="UP000241803"/>
    </source>
</evidence>
<dbReference type="SMART" id="SM00867">
    <property type="entry name" value="YceI"/>
    <property type="match status" value="1"/>
</dbReference>
<evidence type="ECO:0000259" key="2">
    <source>
        <dbReference type="SMART" id="SM00867"/>
    </source>
</evidence>
<dbReference type="InterPro" id="IPR027016">
    <property type="entry name" value="UCP029811"/>
</dbReference>
<dbReference type="RefSeq" id="WP_107254810.1">
    <property type="nucleotide sequence ID" value="NZ_PYOC01000007.1"/>
</dbReference>
<dbReference type="PANTHER" id="PTHR34406">
    <property type="entry name" value="PROTEIN YCEI"/>
    <property type="match status" value="1"/>
</dbReference>
<dbReference type="PIRSF" id="PIRSF029811">
    <property type="entry name" value="UCP029811"/>
    <property type="match status" value="1"/>
</dbReference>
<feature type="signal peptide" evidence="1">
    <location>
        <begin position="1"/>
        <end position="24"/>
    </location>
</feature>
<dbReference type="AlphaFoldDB" id="A0A2T3L5X1"/>
<dbReference type="Proteomes" id="UP000241803">
    <property type="component" value="Unassembled WGS sequence"/>
</dbReference>
<comment type="caution">
    <text evidence="3">The sequence shown here is derived from an EMBL/GenBank/DDBJ whole genome shotgun (WGS) entry which is preliminary data.</text>
</comment>
<feature type="domain" description="Lipid/polyisoprenoid-binding YceI-like" evidence="2">
    <location>
        <begin position="25"/>
        <end position="194"/>
    </location>
</feature>
<sequence length="197" mass="21121">MKLLKYIFLSTGIALVSFSSSVLADWTLSPTDSNINFMSVKNAAVTEMHQFRNVSGSVTDNGDVKISIDLTSVDTAISIRDDRMKEMLFETGQFPVATLSATVDSDALSDLSAGKTMPVEVEFDLDLHGNKQLLTANLQVTGLENGGLQVNSINSIVIDSAAFKLDGGVAALQQVAKLNSIATSVPVNVQLFFMKKN</sequence>
<dbReference type="Pfam" id="PF04264">
    <property type="entry name" value="YceI"/>
    <property type="match status" value="1"/>
</dbReference>
<dbReference type="InterPro" id="IPR036761">
    <property type="entry name" value="TTHA0802/YceI-like_sf"/>
</dbReference>
<protein>
    <submittedName>
        <fullName evidence="3">YceI family protein</fullName>
    </submittedName>
</protein>
<reference evidence="3 4" key="1">
    <citation type="submission" date="2018-03" db="EMBL/GenBank/DDBJ databases">
        <title>Whole genome sequencing of Histamine producing bacteria.</title>
        <authorList>
            <person name="Butler K."/>
        </authorList>
    </citation>
    <scope>NUCLEOTIDE SEQUENCE [LARGE SCALE GENOMIC DNA]</scope>
    <source>
        <strain evidence="3 4">ATCC 19614</strain>
    </source>
</reference>
<dbReference type="InterPro" id="IPR007372">
    <property type="entry name" value="Lipid/polyisoprenoid-bd_YceI"/>
</dbReference>
<dbReference type="PANTHER" id="PTHR34406:SF1">
    <property type="entry name" value="PROTEIN YCEI"/>
    <property type="match status" value="1"/>
</dbReference>
<keyword evidence="4" id="KW-1185">Reference proteome</keyword>
<evidence type="ECO:0000256" key="1">
    <source>
        <dbReference type="SAM" id="SignalP"/>
    </source>
</evidence>
<organism evidence="3 4">
    <name type="scientific">Photobacterium indicum</name>
    <dbReference type="NCBI Taxonomy" id="81447"/>
    <lineage>
        <taxon>Bacteria</taxon>
        <taxon>Pseudomonadati</taxon>
        <taxon>Pseudomonadota</taxon>
        <taxon>Gammaproteobacteria</taxon>
        <taxon>Vibrionales</taxon>
        <taxon>Vibrionaceae</taxon>
        <taxon>Photobacterium</taxon>
    </lineage>
</organism>
<evidence type="ECO:0000313" key="3">
    <source>
        <dbReference type="EMBL" id="PSV45294.1"/>
    </source>
</evidence>
<dbReference type="SUPFAM" id="SSF101874">
    <property type="entry name" value="YceI-like"/>
    <property type="match status" value="1"/>
</dbReference>
<name>A0A2T3L5X1_9GAMM</name>
<feature type="chain" id="PRO_5015741316" evidence="1">
    <location>
        <begin position="25"/>
        <end position="197"/>
    </location>
</feature>
<keyword evidence="1" id="KW-0732">Signal</keyword>